<protein>
    <recommendedName>
        <fullName evidence="3">Nucleolar protein 16</fullName>
    </recommendedName>
</protein>
<keyword evidence="4" id="KW-0539">Nucleus</keyword>
<comment type="similarity">
    <text evidence="2">Belongs to the NOP16 family.</text>
</comment>
<evidence type="ECO:0000256" key="2">
    <source>
        <dbReference type="ARBA" id="ARBA00008479"/>
    </source>
</evidence>
<feature type="region of interest" description="Disordered" evidence="5">
    <location>
        <begin position="1"/>
        <end position="30"/>
    </location>
</feature>
<evidence type="ECO:0000256" key="3">
    <source>
        <dbReference type="ARBA" id="ARBA00015522"/>
    </source>
</evidence>
<dbReference type="PeptideAtlas" id="B4E098"/>
<evidence type="ECO:0000256" key="4">
    <source>
        <dbReference type="ARBA" id="ARBA00023242"/>
    </source>
</evidence>
<name>B4E098_HUMAN</name>
<evidence type="ECO:0000313" key="6">
    <source>
        <dbReference type="EMBL" id="BAG64360.1"/>
    </source>
</evidence>
<sequence length="142" mass="16228">MPKAKGKTRRQKFGYSVNRKRLNRNARRKAAPRIECSHIRHAWDHAKSVRQNLAEMGLAVDPNRAVPLRKRKVKAMEVDIEERPKELVRKPYVLNGGCGPYIPLGHCPALWEAGKGPKMSSFCRWRNQVSEGRSELVQSSQS</sequence>
<dbReference type="AlphaFoldDB" id="B4E098"/>
<reference evidence="6" key="1">
    <citation type="submission" date="2007-10" db="EMBL/GenBank/DDBJ databases">
        <title>NEDO human cDNA sequencing project focused on splicing variants.</title>
        <authorList>
            <person name="Wakamatsu A."/>
            <person name="Yamamoto J."/>
            <person name="Kimura K."/>
            <person name="Ishii S."/>
            <person name="Watanabe K."/>
            <person name="Sugiyama A."/>
            <person name="Murakawa K."/>
            <person name="Kaida T."/>
            <person name="Tsuchiya K."/>
            <person name="Fukuzumi Y."/>
            <person name="Kumagai A."/>
            <person name="Oishi Y."/>
            <person name="Yamamoto S."/>
            <person name="Ono Y."/>
            <person name="Komori Y."/>
            <person name="Yamazaki M."/>
            <person name="Kisu Y."/>
            <person name="Nishikawa T."/>
            <person name="Sugano S."/>
            <person name="Nomura N."/>
            <person name="Isogai T."/>
        </authorList>
    </citation>
    <scope>NUCLEOTIDE SEQUENCE</scope>
    <source>
        <tissue evidence="6">Thymus</tissue>
    </source>
</reference>
<dbReference type="InterPro" id="IPR019002">
    <property type="entry name" value="Ribosome_biogenesis_Nop16"/>
</dbReference>
<accession>B4E098</accession>
<dbReference type="EMBL" id="AK303281">
    <property type="protein sequence ID" value="BAG64360.1"/>
    <property type="molecule type" value="mRNA"/>
</dbReference>
<proteinExistence type="evidence at transcript level"/>
<evidence type="ECO:0000256" key="5">
    <source>
        <dbReference type="SAM" id="MobiDB-lite"/>
    </source>
</evidence>
<dbReference type="PANTHER" id="PTHR13243:SF1">
    <property type="entry name" value="NUCLEOLAR PROTEIN 16"/>
    <property type="match status" value="1"/>
</dbReference>
<comment type="subcellular location">
    <subcellularLocation>
        <location evidence="1">Nucleus</location>
        <location evidence="1">Nucleolus</location>
    </subcellularLocation>
</comment>
<dbReference type="GO" id="GO:0005730">
    <property type="term" value="C:nucleolus"/>
    <property type="evidence" value="ECO:0007669"/>
    <property type="project" value="UniProtKB-SubCell"/>
</dbReference>
<organism evidence="6">
    <name type="scientific">Homo sapiens</name>
    <name type="common">Human</name>
    <dbReference type="NCBI Taxonomy" id="9606"/>
    <lineage>
        <taxon>Eukaryota</taxon>
        <taxon>Metazoa</taxon>
        <taxon>Chordata</taxon>
        <taxon>Craniata</taxon>
        <taxon>Vertebrata</taxon>
        <taxon>Euteleostomi</taxon>
        <taxon>Mammalia</taxon>
        <taxon>Eutheria</taxon>
        <taxon>Euarchontoglires</taxon>
        <taxon>Primates</taxon>
        <taxon>Haplorrhini</taxon>
        <taxon>Catarrhini</taxon>
        <taxon>Hominidae</taxon>
        <taxon>Homo</taxon>
    </lineage>
</organism>
<dbReference type="Pfam" id="PF09420">
    <property type="entry name" value="Nop16"/>
    <property type="match status" value="1"/>
</dbReference>
<evidence type="ECO:0000256" key="1">
    <source>
        <dbReference type="ARBA" id="ARBA00004604"/>
    </source>
</evidence>
<dbReference type="PANTHER" id="PTHR13243">
    <property type="entry name" value="HSPC111 PROTEIN-RELATED"/>
    <property type="match status" value="1"/>
</dbReference>